<dbReference type="AlphaFoldDB" id="A0A0A0IM38"/>
<comment type="caution">
    <text evidence="1">The sequence shown here is derived from an EMBL/GenBank/DDBJ whole genome shotgun (WGS) entry which is preliminary data.</text>
</comment>
<evidence type="ECO:0000313" key="1">
    <source>
        <dbReference type="EMBL" id="KGN00621.1"/>
    </source>
</evidence>
<keyword evidence="1" id="KW-0378">Hydrolase</keyword>
<name>A0A0A0IM38_CLOBO</name>
<gene>
    <name evidence="1" type="ORF">Z955_03160</name>
</gene>
<dbReference type="EMBL" id="JDRY01000018">
    <property type="protein sequence ID" value="KGN00621.1"/>
    <property type="molecule type" value="Genomic_DNA"/>
</dbReference>
<sequence length="59" mass="6728">MAVIQDNCSRCLEYKNSTCNGAVNDCMCKNCPRNLGECLITKYCRETESVIYPDDGYDY</sequence>
<accession>A0A0A0IM38</accession>
<dbReference type="GO" id="GO:0016787">
    <property type="term" value="F:hydrolase activity"/>
    <property type="evidence" value="ECO:0007669"/>
    <property type="project" value="UniProtKB-KW"/>
</dbReference>
<dbReference type="RefSeq" id="WP_039258738.1">
    <property type="nucleotide sequence ID" value="NZ_JDRY01000018.1"/>
</dbReference>
<protein>
    <submittedName>
        <fullName evidence="1">Alpha/beta hydrolase</fullName>
    </submittedName>
</protein>
<proteinExistence type="predicted"/>
<reference evidence="1 2" key="1">
    <citation type="submission" date="2014-01" db="EMBL/GenBank/DDBJ databases">
        <title>Plasmidome dynamics in the species complex Clostridium novyi sensu lato converts strains of independent lineages into distinctly different pathogens.</title>
        <authorList>
            <person name="Skarin H."/>
            <person name="Segerman B."/>
        </authorList>
    </citation>
    <scope>NUCLEOTIDE SEQUENCE [LARGE SCALE GENOMIC DNA]</scope>
    <source>
        <strain evidence="1 2">DC5</strain>
    </source>
</reference>
<organism evidence="1 2">
    <name type="scientific">Clostridium botulinum C/D str. DC5</name>
    <dbReference type="NCBI Taxonomy" id="1443128"/>
    <lineage>
        <taxon>Bacteria</taxon>
        <taxon>Bacillati</taxon>
        <taxon>Bacillota</taxon>
        <taxon>Clostridia</taxon>
        <taxon>Eubacteriales</taxon>
        <taxon>Clostridiaceae</taxon>
        <taxon>Clostridium</taxon>
    </lineage>
</organism>
<dbReference type="Proteomes" id="UP000030014">
    <property type="component" value="Unassembled WGS sequence"/>
</dbReference>
<evidence type="ECO:0000313" key="2">
    <source>
        <dbReference type="Proteomes" id="UP000030014"/>
    </source>
</evidence>